<dbReference type="Proteomes" id="UP000429607">
    <property type="component" value="Unassembled WGS sequence"/>
</dbReference>
<gene>
    <name evidence="1" type="ORF">PR001_g22612</name>
    <name evidence="2" type="ORF">PR003_g24121</name>
</gene>
<protein>
    <recommendedName>
        <fullName evidence="5">MULE transposase domain-containing protein</fullName>
    </recommendedName>
</protein>
<evidence type="ECO:0000313" key="1">
    <source>
        <dbReference type="EMBL" id="KAE8986395.1"/>
    </source>
</evidence>
<dbReference type="Proteomes" id="UP000434957">
    <property type="component" value="Unassembled WGS sequence"/>
</dbReference>
<dbReference type="EMBL" id="QXFV01002539">
    <property type="protein sequence ID" value="KAE8986395.1"/>
    <property type="molecule type" value="Genomic_DNA"/>
</dbReference>
<organism evidence="1 3">
    <name type="scientific">Phytophthora rubi</name>
    <dbReference type="NCBI Taxonomy" id="129364"/>
    <lineage>
        <taxon>Eukaryota</taxon>
        <taxon>Sar</taxon>
        <taxon>Stramenopiles</taxon>
        <taxon>Oomycota</taxon>
        <taxon>Peronosporomycetes</taxon>
        <taxon>Peronosporales</taxon>
        <taxon>Peronosporaceae</taxon>
        <taxon>Phytophthora</taxon>
    </lineage>
</organism>
<evidence type="ECO:0000313" key="2">
    <source>
        <dbReference type="EMBL" id="KAE9295004.1"/>
    </source>
</evidence>
<sequence length="170" mass="20143">MINAALGQFPEAIIVGCLFHFKQVLCRKMLKLKITDLEVDLAMREGCIDRLTIIRRMDITLRGIHDVRTMIKRDCRTRGVHFSKANWKKFWKYFKKIWIRQFKPEWWNINGVRVDIVNRTNNPLERYNRTLNSAFSGAHSDITQFICVIEKQSLENVRYIEPQSPRSSPC</sequence>
<evidence type="ECO:0000313" key="4">
    <source>
        <dbReference type="Proteomes" id="UP000434957"/>
    </source>
</evidence>
<keyword evidence="4" id="KW-1185">Reference proteome</keyword>
<evidence type="ECO:0008006" key="5">
    <source>
        <dbReference type="Google" id="ProtNLM"/>
    </source>
</evidence>
<reference evidence="1 3" key="1">
    <citation type="submission" date="2018-09" db="EMBL/GenBank/DDBJ databases">
        <title>Genomic investigation of the strawberry pathogen Phytophthora fragariae indicates pathogenicity is determined by transcriptional variation in three key races.</title>
        <authorList>
            <person name="Adams T.M."/>
            <person name="Armitage A.D."/>
            <person name="Sobczyk M.K."/>
            <person name="Bates H.J."/>
            <person name="Dunwell J.M."/>
            <person name="Nellist C.F."/>
            <person name="Harrison R.J."/>
        </authorList>
    </citation>
    <scope>NUCLEOTIDE SEQUENCE [LARGE SCALE GENOMIC DNA]</scope>
    <source>
        <strain evidence="1 3">SCRP249</strain>
        <strain evidence="2 4">SCRP333</strain>
    </source>
</reference>
<accession>A0A6A3J1G4</accession>
<dbReference type="AlphaFoldDB" id="A0A6A3J1G4"/>
<name>A0A6A3J1G4_9STRA</name>
<comment type="caution">
    <text evidence="1">The sequence shown here is derived from an EMBL/GenBank/DDBJ whole genome shotgun (WGS) entry which is preliminary data.</text>
</comment>
<evidence type="ECO:0000313" key="3">
    <source>
        <dbReference type="Proteomes" id="UP000429607"/>
    </source>
</evidence>
<proteinExistence type="predicted"/>
<dbReference type="EMBL" id="QXFT01002652">
    <property type="protein sequence ID" value="KAE9295004.1"/>
    <property type="molecule type" value="Genomic_DNA"/>
</dbReference>